<gene>
    <name evidence="2" type="ORF">ACFPYN_07795</name>
</gene>
<evidence type="ECO:0008006" key="4">
    <source>
        <dbReference type="Google" id="ProtNLM"/>
    </source>
</evidence>
<sequence length="244" mass="28265">MMILITFLFTIGLVFVHIFSKNLHFLHSVQRHRFLSLSSGVAVAYVFVHLLPELNEYQKILEDTIDNKLLILLEDHIYMIAMFGLVVFYGLELIVRKMRDVNKVTDDVKASMRVFQIHISMFFIYNAIIGYLLVRGEYDGYLGLSFYFIAMAVHFITNDWSLRESHKDVYDRYGRWLLSFAVLFGWIVGAFFDIREVVVSLLAAFLAGAIILNVMKEELPEDRKSSLPAFLIGVVLYTVLILFI</sequence>
<evidence type="ECO:0000256" key="1">
    <source>
        <dbReference type="SAM" id="Phobius"/>
    </source>
</evidence>
<dbReference type="RefSeq" id="WP_377733402.1">
    <property type="nucleotide sequence ID" value="NZ_JBHSRI010000009.1"/>
</dbReference>
<evidence type="ECO:0000313" key="2">
    <source>
        <dbReference type="EMBL" id="MFC6039323.1"/>
    </source>
</evidence>
<keyword evidence="1" id="KW-1133">Transmembrane helix</keyword>
<keyword evidence="1" id="KW-0472">Membrane</keyword>
<name>A0ABW1L7I1_9BACL</name>
<feature type="transmembrane region" description="Helical" evidence="1">
    <location>
        <begin position="140"/>
        <end position="161"/>
    </location>
</feature>
<comment type="caution">
    <text evidence="2">The sequence shown here is derived from an EMBL/GenBank/DDBJ whole genome shotgun (WGS) entry which is preliminary data.</text>
</comment>
<protein>
    <recommendedName>
        <fullName evidence="4">ZIP Zinc transporter</fullName>
    </recommendedName>
</protein>
<keyword evidence="1" id="KW-0812">Transmembrane</keyword>
<feature type="transmembrane region" description="Helical" evidence="1">
    <location>
        <begin position="115"/>
        <end position="134"/>
    </location>
</feature>
<feature type="transmembrane region" description="Helical" evidence="1">
    <location>
        <begin position="198"/>
        <end position="215"/>
    </location>
</feature>
<evidence type="ECO:0000313" key="3">
    <source>
        <dbReference type="Proteomes" id="UP001596170"/>
    </source>
</evidence>
<dbReference type="Proteomes" id="UP001596170">
    <property type="component" value="Unassembled WGS sequence"/>
</dbReference>
<reference evidence="3" key="1">
    <citation type="journal article" date="2019" name="Int. J. Syst. Evol. Microbiol.">
        <title>The Global Catalogue of Microorganisms (GCM) 10K type strain sequencing project: providing services to taxonomists for standard genome sequencing and annotation.</title>
        <authorList>
            <consortium name="The Broad Institute Genomics Platform"/>
            <consortium name="The Broad Institute Genome Sequencing Center for Infectious Disease"/>
            <person name="Wu L."/>
            <person name="Ma J."/>
        </authorList>
    </citation>
    <scope>NUCLEOTIDE SEQUENCE [LARGE SCALE GENOMIC DNA]</scope>
    <source>
        <strain evidence="3">CCUG 54527</strain>
    </source>
</reference>
<feature type="transmembrane region" description="Helical" evidence="1">
    <location>
        <begin position="76"/>
        <end position="95"/>
    </location>
</feature>
<accession>A0ABW1L7I1</accession>
<feature type="transmembrane region" description="Helical" evidence="1">
    <location>
        <begin position="227"/>
        <end position="243"/>
    </location>
</feature>
<organism evidence="2 3">
    <name type="scientific">Paenisporosarcina macmurdoensis</name>
    <dbReference type="NCBI Taxonomy" id="212659"/>
    <lineage>
        <taxon>Bacteria</taxon>
        <taxon>Bacillati</taxon>
        <taxon>Bacillota</taxon>
        <taxon>Bacilli</taxon>
        <taxon>Bacillales</taxon>
        <taxon>Caryophanaceae</taxon>
        <taxon>Paenisporosarcina</taxon>
    </lineage>
</organism>
<proteinExistence type="predicted"/>
<feature type="transmembrane region" description="Helical" evidence="1">
    <location>
        <begin position="173"/>
        <end position="192"/>
    </location>
</feature>
<keyword evidence="3" id="KW-1185">Reference proteome</keyword>
<dbReference type="EMBL" id="JBHSRI010000009">
    <property type="protein sequence ID" value="MFC6039323.1"/>
    <property type="molecule type" value="Genomic_DNA"/>
</dbReference>